<evidence type="ECO:0000259" key="6">
    <source>
        <dbReference type="Pfam" id="PF08281"/>
    </source>
</evidence>
<keyword evidence="2" id="KW-0805">Transcription regulation</keyword>
<dbReference type="NCBIfam" id="TIGR02937">
    <property type="entry name" value="sigma70-ECF"/>
    <property type="match status" value="1"/>
</dbReference>
<dbReference type="InterPro" id="IPR007627">
    <property type="entry name" value="RNA_pol_sigma70_r2"/>
</dbReference>
<evidence type="ECO:0000256" key="3">
    <source>
        <dbReference type="ARBA" id="ARBA00023082"/>
    </source>
</evidence>
<keyword evidence="3" id="KW-0731">Sigma factor</keyword>
<keyword evidence="4" id="KW-0804">Transcription</keyword>
<dbReference type="GO" id="GO:0016987">
    <property type="term" value="F:sigma factor activity"/>
    <property type="evidence" value="ECO:0007669"/>
    <property type="project" value="UniProtKB-KW"/>
</dbReference>
<dbReference type="Pfam" id="PF04542">
    <property type="entry name" value="Sigma70_r2"/>
    <property type="match status" value="1"/>
</dbReference>
<feature type="domain" description="RNA polymerase sigma factor 70 region 4 type 2" evidence="6">
    <location>
        <begin position="134"/>
        <end position="185"/>
    </location>
</feature>
<dbReference type="GO" id="GO:0003677">
    <property type="term" value="F:DNA binding"/>
    <property type="evidence" value="ECO:0007669"/>
    <property type="project" value="InterPro"/>
</dbReference>
<gene>
    <name evidence="7" type="ORF">CLV60_101108</name>
</gene>
<reference evidence="7 8" key="1">
    <citation type="submission" date="2018-03" db="EMBL/GenBank/DDBJ databases">
        <title>Genomic Encyclopedia of Archaeal and Bacterial Type Strains, Phase II (KMG-II): from individual species to whole genera.</title>
        <authorList>
            <person name="Goeker M."/>
        </authorList>
    </citation>
    <scope>NUCLEOTIDE SEQUENCE [LARGE SCALE GENOMIC DNA]</scope>
    <source>
        <strain evidence="7 8">DSM 29057</strain>
    </source>
</reference>
<evidence type="ECO:0000313" key="8">
    <source>
        <dbReference type="Proteomes" id="UP000241964"/>
    </source>
</evidence>
<dbReference type="InterPro" id="IPR013325">
    <property type="entry name" value="RNA_pol_sigma_r2"/>
</dbReference>
<accession>A0A2P8GID9</accession>
<dbReference type="InterPro" id="IPR013249">
    <property type="entry name" value="RNA_pol_sigma70_r4_t2"/>
</dbReference>
<dbReference type="InterPro" id="IPR014284">
    <property type="entry name" value="RNA_pol_sigma-70_dom"/>
</dbReference>
<dbReference type="CDD" id="cd06171">
    <property type="entry name" value="Sigma70_r4"/>
    <property type="match status" value="1"/>
</dbReference>
<dbReference type="InterPro" id="IPR039425">
    <property type="entry name" value="RNA_pol_sigma-70-like"/>
</dbReference>
<dbReference type="RefSeq" id="WP_106593437.1">
    <property type="nucleotide sequence ID" value="NZ_PYAS01000001.1"/>
</dbReference>
<evidence type="ECO:0000256" key="4">
    <source>
        <dbReference type="ARBA" id="ARBA00023163"/>
    </source>
</evidence>
<dbReference type="PANTHER" id="PTHR43133">
    <property type="entry name" value="RNA POLYMERASE ECF-TYPE SIGMA FACTO"/>
    <property type="match status" value="1"/>
</dbReference>
<evidence type="ECO:0000256" key="1">
    <source>
        <dbReference type="ARBA" id="ARBA00010641"/>
    </source>
</evidence>
<feature type="domain" description="RNA polymerase sigma-70 region 2" evidence="5">
    <location>
        <begin position="32"/>
        <end position="98"/>
    </location>
</feature>
<dbReference type="Gene3D" id="1.10.10.10">
    <property type="entry name" value="Winged helix-like DNA-binding domain superfamily/Winged helix DNA-binding domain"/>
    <property type="match status" value="1"/>
</dbReference>
<dbReference type="GO" id="GO:0006352">
    <property type="term" value="P:DNA-templated transcription initiation"/>
    <property type="evidence" value="ECO:0007669"/>
    <property type="project" value="InterPro"/>
</dbReference>
<dbReference type="InterPro" id="IPR036388">
    <property type="entry name" value="WH-like_DNA-bd_sf"/>
</dbReference>
<sequence>MKKSTPIPVDEPLLADLWNRFRENDEQAFDELARRRYRLLFNYATRFTKDTELIKDCIQDLFLELWYRRTRLADTPYVTVYLICALRNNLLRKLKVNTRLDDSVDLAASCDVFTDNLTVETMLISSESMSQNEREIRNAINRLPRRQQEVIFLKFYEGLSNEEIAKVMDIEKQTVANFIYRAINQLKNDLPSFSQIIPQIIFLFLSSQPFDLQSC</sequence>
<organism evidence="7 8">
    <name type="scientific">Dyadobacter jiangsuensis</name>
    <dbReference type="NCBI Taxonomy" id="1591085"/>
    <lineage>
        <taxon>Bacteria</taxon>
        <taxon>Pseudomonadati</taxon>
        <taxon>Bacteroidota</taxon>
        <taxon>Cytophagia</taxon>
        <taxon>Cytophagales</taxon>
        <taxon>Spirosomataceae</taxon>
        <taxon>Dyadobacter</taxon>
    </lineage>
</organism>
<dbReference type="SUPFAM" id="SSF88659">
    <property type="entry name" value="Sigma3 and sigma4 domains of RNA polymerase sigma factors"/>
    <property type="match status" value="1"/>
</dbReference>
<comment type="similarity">
    <text evidence="1">Belongs to the sigma-70 factor family. ECF subfamily.</text>
</comment>
<dbReference type="AlphaFoldDB" id="A0A2P8GID9"/>
<dbReference type="PANTHER" id="PTHR43133:SF46">
    <property type="entry name" value="RNA POLYMERASE SIGMA-70 FACTOR ECF SUBFAMILY"/>
    <property type="match status" value="1"/>
</dbReference>
<dbReference type="OrthoDB" id="9150024at2"/>
<keyword evidence="8" id="KW-1185">Reference proteome</keyword>
<evidence type="ECO:0000313" key="7">
    <source>
        <dbReference type="EMBL" id="PSL33739.1"/>
    </source>
</evidence>
<dbReference type="EMBL" id="PYAS01000001">
    <property type="protein sequence ID" value="PSL33739.1"/>
    <property type="molecule type" value="Genomic_DNA"/>
</dbReference>
<dbReference type="Gene3D" id="1.10.1740.10">
    <property type="match status" value="1"/>
</dbReference>
<evidence type="ECO:0000256" key="2">
    <source>
        <dbReference type="ARBA" id="ARBA00023015"/>
    </source>
</evidence>
<comment type="caution">
    <text evidence="7">The sequence shown here is derived from an EMBL/GenBank/DDBJ whole genome shotgun (WGS) entry which is preliminary data.</text>
</comment>
<dbReference type="Pfam" id="PF08281">
    <property type="entry name" value="Sigma70_r4_2"/>
    <property type="match status" value="1"/>
</dbReference>
<name>A0A2P8GID9_9BACT</name>
<proteinExistence type="inferred from homology"/>
<dbReference type="SUPFAM" id="SSF88946">
    <property type="entry name" value="Sigma2 domain of RNA polymerase sigma factors"/>
    <property type="match status" value="1"/>
</dbReference>
<protein>
    <submittedName>
        <fullName evidence="7">RNA polymerase sigma-70 factor (ECF subfamily)</fullName>
    </submittedName>
</protein>
<dbReference type="Proteomes" id="UP000241964">
    <property type="component" value="Unassembled WGS sequence"/>
</dbReference>
<evidence type="ECO:0000259" key="5">
    <source>
        <dbReference type="Pfam" id="PF04542"/>
    </source>
</evidence>
<dbReference type="InterPro" id="IPR013324">
    <property type="entry name" value="RNA_pol_sigma_r3/r4-like"/>
</dbReference>